<protein>
    <submittedName>
        <fullName evidence="7">Lipopolysaccharide biosynthesis protein</fullName>
    </submittedName>
</protein>
<dbReference type="PANTHER" id="PTHR30250:SF11">
    <property type="entry name" value="O-ANTIGEN TRANSPORTER-RELATED"/>
    <property type="match status" value="1"/>
</dbReference>
<feature type="transmembrane region" description="Helical" evidence="6">
    <location>
        <begin position="212"/>
        <end position="237"/>
    </location>
</feature>
<dbReference type="InterPro" id="IPR002797">
    <property type="entry name" value="Polysacc_synth"/>
</dbReference>
<reference evidence="7 8" key="1">
    <citation type="submission" date="2024-09" db="EMBL/GenBank/DDBJ databases">
        <authorList>
            <person name="Salinas-Garcia M.A."/>
            <person name="Prieme A."/>
        </authorList>
    </citation>
    <scope>NUCLEOTIDE SEQUENCE [LARGE SCALE GENOMIC DNA]</scope>
    <source>
        <strain evidence="7 8">DSM 21081</strain>
    </source>
</reference>
<evidence type="ECO:0000256" key="4">
    <source>
        <dbReference type="ARBA" id="ARBA00022989"/>
    </source>
</evidence>
<comment type="caution">
    <text evidence="7">The sequence shown here is derived from an EMBL/GenBank/DDBJ whole genome shotgun (WGS) entry which is preliminary data.</text>
</comment>
<evidence type="ECO:0000256" key="2">
    <source>
        <dbReference type="ARBA" id="ARBA00022475"/>
    </source>
</evidence>
<keyword evidence="8" id="KW-1185">Reference proteome</keyword>
<gene>
    <name evidence="7" type="ORF">ACETWP_04790</name>
</gene>
<feature type="transmembrane region" description="Helical" evidence="6">
    <location>
        <begin position="170"/>
        <end position="191"/>
    </location>
</feature>
<feature type="transmembrane region" description="Helical" evidence="6">
    <location>
        <begin position="42"/>
        <end position="59"/>
    </location>
</feature>
<dbReference type="InterPro" id="IPR006311">
    <property type="entry name" value="TAT_signal"/>
</dbReference>
<evidence type="ECO:0000256" key="5">
    <source>
        <dbReference type="ARBA" id="ARBA00023136"/>
    </source>
</evidence>
<dbReference type="Proteomes" id="UP001575652">
    <property type="component" value="Unassembled WGS sequence"/>
</dbReference>
<feature type="transmembrane region" description="Helical" evidence="6">
    <location>
        <begin position="80"/>
        <end position="103"/>
    </location>
</feature>
<dbReference type="RefSeq" id="WP_373971076.1">
    <property type="nucleotide sequence ID" value="NZ_JBHDLJ010000003.1"/>
</dbReference>
<feature type="transmembrane region" description="Helical" evidence="6">
    <location>
        <begin position="243"/>
        <end position="263"/>
    </location>
</feature>
<keyword evidence="4 6" id="KW-1133">Transmembrane helix</keyword>
<feature type="transmembrane region" description="Helical" evidence="6">
    <location>
        <begin position="284"/>
        <end position="307"/>
    </location>
</feature>
<dbReference type="Pfam" id="PF01943">
    <property type="entry name" value="Polysacc_synt"/>
    <property type="match status" value="1"/>
</dbReference>
<sequence>MSRLLRGIVSTTAGGGVALAAGLAAAPLLAQALGPGGRGELAAATAPLMLATGALTLGLPEAVTHFTARRSGIGRRTALAIFWILLAAGLAGTAAILVLAPALSAGDPGLALLVSLAGAAIAPSLSVGLLRGVAAGRHRWRLVGLEKASGALLRLGAIAALAAAGELTPLSATVVFAASPLAGGLVYLGLLGRSPARNAPPGPAAPADLARYASALWPGLVVGIALSRADQLLIVPLSDTEQLGIYAVAVTIADAALVFNAAVRDVVFAAESARNDDARLQRAARLSTAVTLLGAVALLAASAWAVPFLFGPGFAPAVPVIALLLLGVVLGNPGSVAGAGLNARGRPGLRSLSLVLALAANLVLLLLLVPALGAVGAALAKVAGNIVAGNTNLLWLRLFHGQRIRDYVGLRRGDLRTGVAATAPRAGVGTGGA</sequence>
<feature type="transmembrane region" description="Helical" evidence="6">
    <location>
        <begin position="352"/>
        <end position="372"/>
    </location>
</feature>
<keyword evidence="5 6" id="KW-0472">Membrane</keyword>
<feature type="transmembrane region" description="Helical" evidence="6">
    <location>
        <begin position="142"/>
        <end position="164"/>
    </location>
</feature>
<dbReference type="PANTHER" id="PTHR30250">
    <property type="entry name" value="PST FAMILY PREDICTED COLANIC ACID TRANSPORTER"/>
    <property type="match status" value="1"/>
</dbReference>
<keyword evidence="3 6" id="KW-0812">Transmembrane</keyword>
<evidence type="ECO:0000256" key="3">
    <source>
        <dbReference type="ARBA" id="ARBA00022692"/>
    </source>
</evidence>
<dbReference type="EMBL" id="JBHDLJ010000003">
    <property type="protein sequence ID" value="MFB0833898.1"/>
    <property type="molecule type" value="Genomic_DNA"/>
</dbReference>
<dbReference type="PROSITE" id="PS51318">
    <property type="entry name" value="TAT"/>
    <property type="match status" value="1"/>
</dbReference>
<name>A0ABV4UJZ0_9MICC</name>
<comment type="subcellular location">
    <subcellularLocation>
        <location evidence="1">Cell membrane</location>
        <topology evidence="1">Multi-pass membrane protein</topology>
    </subcellularLocation>
</comment>
<accession>A0ABV4UJZ0</accession>
<keyword evidence="2" id="KW-1003">Cell membrane</keyword>
<evidence type="ECO:0000256" key="6">
    <source>
        <dbReference type="SAM" id="Phobius"/>
    </source>
</evidence>
<evidence type="ECO:0000256" key="1">
    <source>
        <dbReference type="ARBA" id="ARBA00004651"/>
    </source>
</evidence>
<feature type="transmembrane region" description="Helical" evidence="6">
    <location>
        <begin position="313"/>
        <end position="331"/>
    </location>
</feature>
<dbReference type="InterPro" id="IPR050833">
    <property type="entry name" value="Poly_Biosynth_Transport"/>
</dbReference>
<feature type="transmembrane region" description="Helical" evidence="6">
    <location>
        <begin position="109"/>
        <end position="130"/>
    </location>
</feature>
<organism evidence="7 8">
    <name type="scientific">Arthrobacter halodurans</name>
    <dbReference type="NCBI Taxonomy" id="516699"/>
    <lineage>
        <taxon>Bacteria</taxon>
        <taxon>Bacillati</taxon>
        <taxon>Actinomycetota</taxon>
        <taxon>Actinomycetes</taxon>
        <taxon>Micrococcales</taxon>
        <taxon>Micrococcaceae</taxon>
        <taxon>Arthrobacter</taxon>
    </lineage>
</organism>
<evidence type="ECO:0000313" key="7">
    <source>
        <dbReference type="EMBL" id="MFB0833898.1"/>
    </source>
</evidence>
<proteinExistence type="predicted"/>
<evidence type="ECO:0000313" key="8">
    <source>
        <dbReference type="Proteomes" id="UP001575652"/>
    </source>
</evidence>